<evidence type="ECO:0000259" key="1">
    <source>
        <dbReference type="Pfam" id="PF07944"/>
    </source>
</evidence>
<dbReference type="PANTHER" id="PTHR43465:SF2">
    <property type="entry name" value="DUF1680 DOMAIN PROTEIN (AFU_ORTHOLOGUE AFUA_1G08910)"/>
    <property type="match status" value="1"/>
</dbReference>
<dbReference type="Pfam" id="PF20736">
    <property type="entry name" value="Glyco_hydro127M"/>
    <property type="match status" value="1"/>
</dbReference>
<evidence type="ECO:0000259" key="3">
    <source>
        <dbReference type="Pfam" id="PF20737"/>
    </source>
</evidence>
<feature type="domain" description="Non-reducing end beta-L-arabinofuranosidase-like GH127 C-terminal" evidence="3">
    <location>
        <begin position="503"/>
        <end position="606"/>
    </location>
</feature>
<dbReference type="GO" id="GO:0016787">
    <property type="term" value="F:hydrolase activity"/>
    <property type="evidence" value="ECO:0007669"/>
    <property type="project" value="UniProtKB-KW"/>
</dbReference>
<dbReference type="InterPro" id="IPR012878">
    <property type="entry name" value="Beta-AFase-like_GH127_cat"/>
</dbReference>
<accession>A0ABP4NAS9</accession>
<dbReference type="InterPro" id="IPR049046">
    <property type="entry name" value="Beta-AFase-like_GH127_middle"/>
</dbReference>
<dbReference type="SUPFAM" id="SSF48208">
    <property type="entry name" value="Six-hairpin glycosidases"/>
    <property type="match status" value="1"/>
</dbReference>
<protein>
    <submittedName>
        <fullName evidence="4">Glycoside hydrolase family 127 protein</fullName>
    </submittedName>
</protein>
<name>A0ABP4NAS9_9ACTN</name>
<reference evidence="5" key="1">
    <citation type="journal article" date="2019" name="Int. J. Syst. Evol. Microbiol.">
        <title>The Global Catalogue of Microorganisms (GCM) 10K type strain sequencing project: providing services to taxonomists for standard genome sequencing and annotation.</title>
        <authorList>
            <consortium name="The Broad Institute Genomics Platform"/>
            <consortium name="The Broad Institute Genome Sequencing Center for Infectious Disease"/>
            <person name="Wu L."/>
            <person name="Ma J."/>
        </authorList>
    </citation>
    <scope>NUCLEOTIDE SEQUENCE [LARGE SCALE GENOMIC DNA]</scope>
    <source>
        <strain evidence="5">JCM 15933</strain>
    </source>
</reference>
<sequence length="610" mass="66522">MVTVAAVPGPVVPSSGELHPVGLHQVQLTGGYWGKRQAVIGTATIEHCREWLDRLGWTGNFRDPDAALRRRGREFSDSEVYKLAEAASWETGRAGGTDHTGLLSELVALAAGAQAADGYLHTGYGRPGQPERYSDFNFGHELYCAGHLLQAAVAAHRTGAAPELLQVARRVADHVCERFAQEGFCGHPEIEPGLVELYRLTGERRYLDMAVAFIGRRGHRSLPEHEFGWRYFQDETPIRAAEAFGGHAVRALYLACGAVDVAVETGDDELLAAVVRQFDHTVARRTYITGGMGSRHLDESFGDDFVLPPDRAYSETCAGVATVMLAHRLLLATGDTRYGDIVDRVLHNVIAAAVADDGRSFFYAHTLHQRTRPETPSAEHEQLRFGGGQRAPWFEVSCCLTNVSRLVASLGTYFVTATESGNDAGVQIHQFAPMTVQAAGMRLEVDTAYPDNGTVIVTVAEAPAQERTITLRVPDWAGGGTRVERRVFVPGEQIRLDLSVRPRWTFPDPRVDAVRGCAAVEAGPIVMCAESIDQEDGVDLDELQVDTGVAAEESAVKGRTADPGKARWPYGDRPVPAGNVQPVLVPLVPYHRWARRGPSTMRVWLPIIPS</sequence>
<keyword evidence="4" id="KW-0378">Hydrolase</keyword>
<dbReference type="InterPro" id="IPR049049">
    <property type="entry name" value="Beta-AFase-like_GH127_C"/>
</dbReference>
<comment type="caution">
    <text evidence="4">The sequence shown here is derived from an EMBL/GenBank/DDBJ whole genome shotgun (WGS) entry which is preliminary data.</text>
</comment>
<dbReference type="EMBL" id="BAAAQD010000027">
    <property type="protein sequence ID" value="GAA1558742.1"/>
    <property type="molecule type" value="Genomic_DNA"/>
</dbReference>
<evidence type="ECO:0000259" key="2">
    <source>
        <dbReference type="Pfam" id="PF20736"/>
    </source>
</evidence>
<feature type="domain" description="Non-reducing end beta-L-arabinofuranosidase-like GH127 middle" evidence="2">
    <location>
        <begin position="426"/>
        <end position="479"/>
    </location>
</feature>
<dbReference type="PANTHER" id="PTHR43465">
    <property type="entry name" value="DUF1680 DOMAIN PROTEIN (AFU_ORTHOLOGUE AFUA_1G08910)"/>
    <property type="match status" value="1"/>
</dbReference>
<dbReference type="Proteomes" id="UP001501470">
    <property type="component" value="Unassembled WGS sequence"/>
</dbReference>
<dbReference type="InterPro" id="IPR049174">
    <property type="entry name" value="Beta-AFase-like"/>
</dbReference>
<keyword evidence="5" id="KW-1185">Reference proteome</keyword>
<proteinExistence type="predicted"/>
<evidence type="ECO:0000313" key="5">
    <source>
        <dbReference type="Proteomes" id="UP001501470"/>
    </source>
</evidence>
<organism evidence="4 5">
    <name type="scientific">Dactylosporangium maewongense</name>
    <dbReference type="NCBI Taxonomy" id="634393"/>
    <lineage>
        <taxon>Bacteria</taxon>
        <taxon>Bacillati</taxon>
        <taxon>Actinomycetota</taxon>
        <taxon>Actinomycetes</taxon>
        <taxon>Micromonosporales</taxon>
        <taxon>Micromonosporaceae</taxon>
        <taxon>Dactylosporangium</taxon>
    </lineage>
</organism>
<gene>
    <name evidence="4" type="ORF">GCM10009827_094680</name>
</gene>
<evidence type="ECO:0000313" key="4">
    <source>
        <dbReference type="EMBL" id="GAA1558742.1"/>
    </source>
</evidence>
<feature type="domain" description="Non-reducing end beta-L-arabinofuranosidase-like GH127 catalytic" evidence="1">
    <location>
        <begin position="25"/>
        <end position="411"/>
    </location>
</feature>
<dbReference type="Pfam" id="PF07944">
    <property type="entry name" value="Beta-AFase-like_GH127_cat"/>
    <property type="match status" value="1"/>
</dbReference>
<dbReference type="Pfam" id="PF20737">
    <property type="entry name" value="Glyco_hydro127C"/>
    <property type="match status" value="1"/>
</dbReference>
<dbReference type="InterPro" id="IPR008928">
    <property type="entry name" value="6-hairpin_glycosidase_sf"/>
</dbReference>